<organism evidence="1 2">
    <name type="scientific">Eumeta variegata</name>
    <name type="common">Bagworm moth</name>
    <name type="synonym">Eumeta japonica</name>
    <dbReference type="NCBI Taxonomy" id="151549"/>
    <lineage>
        <taxon>Eukaryota</taxon>
        <taxon>Metazoa</taxon>
        <taxon>Ecdysozoa</taxon>
        <taxon>Arthropoda</taxon>
        <taxon>Hexapoda</taxon>
        <taxon>Insecta</taxon>
        <taxon>Pterygota</taxon>
        <taxon>Neoptera</taxon>
        <taxon>Endopterygota</taxon>
        <taxon>Lepidoptera</taxon>
        <taxon>Glossata</taxon>
        <taxon>Ditrysia</taxon>
        <taxon>Tineoidea</taxon>
        <taxon>Psychidae</taxon>
        <taxon>Oiketicinae</taxon>
        <taxon>Eumeta</taxon>
    </lineage>
</organism>
<evidence type="ECO:0000313" key="2">
    <source>
        <dbReference type="Proteomes" id="UP000299102"/>
    </source>
</evidence>
<reference evidence="1 2" key="1">
    <citation type="journal article" date="2019" name="Commun. Biol.">
        <title>The bagworm genome reveals a unique fibroin gene that provides high tensile strength.</title>
        <authorList>
            <person name="Kono N."/>
            <person name="Nakamura H."/>
            <person name="Ohtoshi R."/>
            <person name="Tomita M."/>
            <person name="Numata K."/>
            <person name="Arakawa K."/>
        </authorList>
    </citation>
    <scope>NUCLEOTIDE SEQUENCE [LARGE SCALE GENOMIC DNA]</scope>
</reference>
<dbReference type="AlphaFoldDB" id="A0A4C1W9Y8"/>
<gene>
    <name evidence="1" type="ORF">EVAR_96805_1</name>
</gene>
<name>A0A4C1W9Y8_EUMVA</name>
<protein>
    <submittedName>
        <fullName evidence="1">Uncharacterized protein</fullName>
    </submittedName>
</protein>
<comment type="caution">
    <text evidence="1">The sequence shown here is derived from an EMBL/GenBank/DDBJ whole genome shotgun (WGS) entry which is preliminary data.</text>
</comment>
<sequence>MGNDSPNEAIGLLSLLAASVDDVAQNNGERRHNLLVSTRVLLTYQNYSTMVDKAETVLCTVVDGIQERRPRRGPLYWQRTVSPTPPACGFPRFVCLWFIASTFIGFDVIDSD</sequence>
<keyword evidence="2" id="KW-1185">Reference proteome</keyword>
<dbReference type="Proteomes" id="UP000299102">
    <property type="component" value="Unassembled WGS sequence"/>
</dbReference>
<dbReference type="EMBL" id="BGZK01000519">
    <property type="protein sequence ID" value="GBP48216.1"/>
    <property type="molecule type" value="Genomic_DNA"/>
</dbReference>
<accession>A0A4C1W9Y8</accession>
<evidence type="ECO:0000313" key="1">
    <source>
        <dbReference type="EMBL" id="GBP48216.1"/>
    </source>
</evidence>
<proteinExistence type="predicted"/>